<evidence type="ECO:0000256" key="3">
    <source>
        <dbReference type="PROSITE-ProRule" id="PRU00339"/>
    </source>
</evidence>
<keyword evidence="2 3" id="KW-0802">TPR repeat</keyword>
<dbReference type="SUPFAM" id="SSF48439">
    <property type="entry name" value="Protein prenylyltransferase"/>
    <property type="match status" value="1"/>
</dbReference>
<dbReference type="AlphaFoldDB" id="A0A455T617"/>
<dbReference type="PANTHER" id="PTHR44943">
    <property type="entry name" value="CELLULOSE SYNTHASE OPERON PROTEIN C"/>
    <property type="match status" value="1"/>
</dbReference>
<feature type="repeat" description="TPR" evidence="3">
    <location>
        <begin position="31"/>
        <end position="64"/>
    </location>
</feature>
<protein>
    <submittedName>
        <fullName evidence="4">Uncharacterized protein</fullName>
    </submittedName>
</protein>
<dbReference type="InterPro" id="IPR019734">
    <property type="entry name" value="TPR_rpt"/>
</dbReference>
<dbReference type="InterPro" id="IPR011990">
    <property type="entry name" value="TPR-like_helical_dom_sf"/>
</dbReference>
<dbReference type="Gene3D" id="1.25.40.10">
    <property type="entry name" value="Tetratricopeptide repeat domain"/>
    <property type="match status" value="2"/>
</dbReference>
<sequence>MNNVRIGEKEDQREEPPSWQSYLERLNPSYARVWVHKGYVLLQLKRYREALAAYEEALRLDPGHRGAASNKAGVLARLLRYREALAACEYACQLQPENARIVLQKSCVLVDLGRYREALGTLLQALRLHWRTASSPSSLLPRQTEQQPILRQRAEKELAACEQRLRRRPDDRQARYQQALLLSGLGRGEEALAVYERLALARPGDPVPRCCQVLLLALLGRLDEASERYEELQTLQQQPAASDKHLRALFGPMFSRLLALIR</sequence>
<reference evidence="4" key="1">
    <citation type="submission" date="2018-12" db="EMBL/GenBank/DDBJ databases">
        <title>Novel natural products biosynthetic potential of the class Ktedonobacteria.</title>
        <authorList>
            <person name="Zheng Y."/>
            <person name="Saitou A."/>
            <person name="Wang C.M."/>
            <person name="Toyoda A."/>
            <person name="Minakuchi Y."/>
            <person name="Sekiguchi Y."/>
            <person name="Ueda K."/>
            <person name="Takano H."/>
            <person name="Sakai Y."/>
            <person name="Yokota A."/>
            <person name="Yabe S."/>
        </authorList>
    </citation>
    <scope>NUCLEOTIDE SEQUENCE</scope>
    <source>
        <strain evidence="4">A3-2</strain>
    </source>
</reference>
<evidence type="ECO:0000313" key="4">
    <source>
        <dbReference type="EMBL" id="BBH93014.1"/>
    </source>
</evidence>
<dbReference type="PANTHER" id="PTHR44943:SF8">
    <property type="entry name" value="TPR REPEAT-CONTAINING PROTEIN MJ0263"/>
    <property type="match status" value="1"/>
</dbReference>
<accession>A0A455T617</accession>
<dbReference type="EMBL" id="AP019377">
    <property type="protein sequence ID" value="BBH93014.1"/>
    <property type="molecule type" value="Genomic_DNA"/>
</dbReference>
<dbReference type="PROSITE" id="PS50293">
    <property type="entry name" value="TPR_REGION"/>
    <property type="match status" value="1"/>
</dbReference>
<proteinExistence type="predicted"/>
<dbReference type="PROSITE" id="PS50005">
    <property type="entry name" value="TPR"/>
    <property type="match status" value="1"/>
</dbReference>
<name>A0A455T617_9CHLR</name>
<evidence type="ECO:0000256" key="2">
    <source>
        <dbReference type="ARBA" id="ARBA00022803"/>
    </source>
</evidence>
<dbReference type="Pfam" id="PF00515">
    <property type="entry name" value="TPR_1"/>
    <property type="match status" value="1"/>
</dbReference>
<dbReference type="SMART" id="SM00028">
    <property type="entry name" value="TPR"/>
    <property type="match status" value="5"/>
</dbReference>
<keyword evidence="1" id="KW-0677">Repeat</keyword>
<evidence type="ECO:0000256" key="1">
    <source>
        <dbReference type="ARBA" id="ARBA00022737"/>
    </source>
</evidence>
<gene>
    <name evidence="4" type="ORF">KTA_12130</name>
</gene>
<dbReference type="Pfam" id="PF13432">
    <property type="entry name" value="TPR_16"/>
    <property type="match status" value="1"/>
</dbReference>
<organism evidence="4">
    <name type="scientific">Thermogemmatispora argillosa</name>
    <dbReference type="NCBI Taxonomy" id="2045280"/>
    <lineage>
        <taxon>Bacteria</taxon>
        <taxon>Bacillati</taxon>
        <taxon>Chloroflexota</taxon>
        <taxon>Ktedonobacteria</taxon>
        <taxon>Thermogemmatisporales</taxon>
        <taxon>Thermogemmatisporaceae</taxon>
        <taxon>Thermogemmatispora</taxon>
    </lineage>
</organism>
<dbReference type="InterPro" id="IPR051685">
    <property type="entry name" value="Ycf3/AcsC/BcsC/TPR_MFPF"/>
</dbReference>